<keyword evidence="5" id="KW-1185">Reference proteome</keyword>
<dbReference type="Proteomes" id="UP000009284">
    <property type="component" value="Chromosome"/>
</dbReference>
<sequence length="230" mass="26045">MRSRVLESELPDQVDNLIFEKLHQNAQDKVMEKVLEFHRTLPIPAINVPPNHGKFLNFLVRMSGARRVLEIGTLAGYSTVWMAMALPPQGQIVTLDFDPKFIEIANKTFALAQVQDKVRLVEGRALETLDILCSEGGEPFDLIFIDADKEHNADYLMKCMPMCREGTIIVADNMVRDGKVVTETDRPPNIRGIRRYLQLLHDDSRFDSTLLQTIGHKGWDGFAITVVKSL</sequence>
<accession>G4QCP5</accession>
<dbReference type="GO" id="GO:0032259">
    <property type="term" value="P:methylation"/>
    <property type="evidence" value="ECO:0007669"/>
    <property type="project" value="UniProtKB-KW"/>
</dbReference>
<keyword evidence="2 4" id="KW-0808">Transferase</keyword>
<evidence type="ECO:0000256" key="1">
    <source>
        <dbReference type="ARBA" id="ARBA00022603"/>
    </source>
</evidence>
<keyword evidence="3" id="KW-0949">S-adenosyl-L-methionine</keyword>
<dbReference type="CDD" id="cd02440">
    <property type="entry name" value="AdoMet_MTases"/>
    <property type="match status" value="1"/>
</dbReference>
<evidence type="ECO:0000313" key="4">
    <source>
        <dbReference type="EMBL" id="AEP36175.1"/>
    </source>
</evidence>
<dbReference type="Gene3D" id="3.40.50.150">
    <property type="entry name" value="Vaccinia Virus protein VP39"/>
    <property type="match status" value="1"/>
</dbReference>
<dbReference type="KEGG" id="tas:TASI_0399"/>
<organism evidence="4 5">
    <name type="scientific">Taylorella asinigenitalis (strain MCE3)</name>
    <dbReference type="NCBI Taxonomy" id="1008459"/>
    <lineage>
        <taxon>Bacteria</taxon>
        <taxon>Pseudomonadati</taxon>
        <taxon>Pseudomonadota</taxon>
        <taxon>Betaproteobacteria</taxon>
        <taxon>Burkholderiales</taxon>
        <taxon>Alcaligenaceae</taxon>
        <taxon>Taylorella</taxon>
    </lineage>
</organism>
<dbReference type="SUPFAM" id="SSF53335">
    <property type="entry name" value="S-adenosyl-L-methionine-dependent methyltransferases"/>
    <property type="match status" value="1"/>
</dbReference>
<evidence type="ECO:0000256" key="3">
    <source>
        <dbReference type="ARBA" id="ARBA00022691"/>
    </source>
</evidence>
<dbReference type="InterPro" id="IPR002935">
    <property type="entry name" value="SAM_O-MeTrfase"/>
</dbReference>
<dbReference type="eggNOG" id="COG4122">
    <property type="taxonomic scope" value="Bacteria"/>
</dbReference>
<dbReference type="PANTHER" id="PTHR10509:SF14">
    <property type="entry name" value="CAFFEOYL-COA O-METHYLTRANSFERASE 3-RELATED"/>
    <property type="match status" value="1"/>
</dbReference>
<name>G4QCP5_TAYAM</name>
<evidence type="ECO:0000313" key="5">
    <source>
        <dbReference type="Proteomes" id="UP000009284"/>
    </source>
</evidence>
<dbReference type="RefSeq" id="WP_014111073.1">
    <property type="nucleotide sequence ID" value="NC_016043.1"/>
</dbReference>
<dbReference type="AlphaFoldDB" id="G4QCP5"/>
<dbReference type="HOGENOM" id="CLU_067676_8_0_4"/>
<reference evidence="4 5" key="2">
    <citation type="journal article" date="2012" name="PLoS ONE">
        <title>Genomic characterization of the taylorella genus.</title>
        <authorList>
            <person name="Hebert L."/>
            <person name="Moumen B."/>
            <person name="Pons N."/>
            <person name="Duquesne F."/>
            <person name="Breuil M.F."/>
            <person name="Goux D."/>
            <person name="Batto J.M."/>
            <person name="Laugier C."/>
            <person name="Renault P."/>
            <person name="Petry S."/>
        </authorList>
    </citation>
    <scope>NUCLEOTIDE SEQUENCE [LARGE SCALE GENOMIC DNA]</scope>
    <source>
        <strain evidence="4 5">MCE3</strain>
    </source>
</reference>
<dbReference type="PROSITE" id="PS51682">
    <property type="entry name" value="SAM_OMT_I"/>
    <property type="match status" value="1"/>
</dbReference>
<evidence type="ECO:0000256" key="2">
    <source>
        <dbReference type="ARBA" id="ARBA00022679"/>
    </source>
</evidence>
<dbReference type="OrthoDB" id="9799672at2"/>
<dbReference type="GO" id="GO:0008171">
    <property type="term" value="F:O-methyltransferase activity"/>
    <property type="evidence" value="ECO:0007669"/>
    <property type="project" value="InterPro"/>
</dbReference>
<proteinExistence type="predicted"/>
<gene>
    <name evidence="4" type="ordered locus">TASI_0399</name>
</gene>
<dbReference type="InterPro" id="IPR050362">
    <property type="entry name" value="Cation-dep_OMT"/>
</dbReference>
<dbReference type="InterPro" id="IPR029063">
    <property type="entry name" value="SAM-dependent_MTases_sf"/>
</dbReference>
<dbReference type="STRING" id="1008459.TASI_0399"/>
<dbReference type="Pfam" id="PF01596">
    <property type="entry name" value="Methyltransf_3"/>
    <property type="match status" value="1"/>
</dbReference>
<protein>
    <submittedName>
        <fullName evidence="4">O-methyltransferase</fullName>
    </submittedName>
</protein>
<dbReference type="EMBL" id="CP003059">
    <property type="protein sequence ID" value="AEP36175.1"/>
    <property type="molecule type" value="Genomic_DNA"/>
</dbReference>
<dbReference type="PANTHER" id="PTHR10509">
    <property type="entry name" value="O-METHYLTRANSFERASE-RELATED"/>
    <property type="match status" value="1"/>
</dbReference>
<keyword evidence="1 4" id="KW-0489">Methyltransferase</keyword>
<dbReference type="GO" id="GO:0008757">
    <property type="term" value="F:S-adenosylmethionine-dependent methyltransferase activity"/>
    <property type="evidence" value="ECO:0007669"/>
    <property type="project" value="TreeGrafter"/>
</dbReference>
<reference key="1">
    <citation type="submission" date="2011-09" db="EMBL/GenBank/DDBJ databases">
        <title>Genomic characterization of the Taylorella genus.</title>
        <authorList>
            <person name="Hebert L."/>
            <person name="Moumen B."/>
            <person name="Pons N."/>
            <person name="Duquesne F."/>
            <person name="Breuil M.-F."/>
            <person name="Goux D."/>
            <person name="Batto J.-M."/>
            <person name="Renault P."/>
            <person name="Laugier C."/>
            <person name="Petry S."/>
        </authorList>
    </citation>
    <scope>NUCLEOTIDE SEQUENCE</scope>
    <source>
        <strain>MCE3</strain>
    </source>
</reference>